<feature type="compositionally biased region" description="Basic and acidic residues" evidence="7">
    <location>
        <begin position="146"/>
        <end position="157"/>
    </location>
</feature>
<name>S3BT65_OPHP1</name>
<evidence type="ECO:0000256" key="1">
    <source>
        <dbReference type="ARBA" id="ARBA00003807"/>
    </source>
</evidence>
<dbReference type="eggNOG" id="ENOG502S5Q7">
    <property type="taxonomic scope" value="Eukaryota"/>
</dbReference>
<dbReference type="HOGENOM" id="CLU_096905_0_1_1"/>
<sequence length="185" mass="20945">MPPSHAISVSQLNLTADELSRLRQGQEAVASRANESSSSRAASRASSQGALILDLRSLQSLEVYFNRVMGHIEEQIRNLSQQSLLASQAVADVSSLSVEQADAEIRRFQYINAQLDELELEFELTTNIREIVHQNRLQLEELDQEFEREAAHDEQHSRSHGHSSRHTSSRRREGHRDRASGRHGR</sequence>
<comment type="subcellular location">
    <subcellularLocation>
        <location evidence="2">Cytoplasm</location>
    </subcellularLocation>
</comment>
<gene>
    <name evidence="8" type="ORF">F503_03526</name>
</gene>
<keyword evidence="5" id="KW-0963">Cytoplasm</keyword>
<dbReference type="OMA" id="RWQYLTQ"/>
<evidence type="ECO:0000256" key="4">
    <source>
        <dbReference type="ARBA" id="ARBA00014971"/>
    </source>
</evidence>
<dbReference type="STRING" id="1262450.S3BT65"/>
<keyword evidence="9" id="KW-1185">Reference proteome</keyword>
<comment type="similarity">
    <text evidence="3">Belongs to the BLOC1S4 family.</text>
</comment>
<dbReference type="AlphaFoldDB" id="S3BT65"/>
<dbReference type="OrthoDB" id="5424991at2759"/>
<feature type="region of interest" description="Disordered" evidence="7">
    <location>
        <begin position="146"/>
        <end position="185"/>
    </location>
</feature>
<dbReference type="EMBL" id="KE148160">
    <property type="protein sequence ID" value="EPE04464.1"/>
    <property type="molecule type" value="Genomic_DNA"/>
</dbReference>
<evidence type="ECO:0000256" key="6">
    <source>
        <dbReference type="ARBA" id="ARBA00029995"/>
    </source>
</evidence>
<evidence type="ECO:0000256" key="5">
    <source>
        <dbReference type="ARBA" id="ARBA00022490"/>
    </source>
</evidence>
<proteinExistence type="inferred from homology"/>
<dbReference type="Proteomes" id="UP000016923">
    <property type="component" value="Unassembled WGS sequence"/>
</dbReference>
<dbReference type="PANTHER" id="PTHR39145">
    <property type="entry name" value="BIOGENESIS OF LYSOSOME-RELATED ORGANELLES COMPLEX 1 SUBUNIT CNL1"/>
    <property type="match status" value="1"/>
</dbReference>
<evidence type="ECO:0000256" key="3">
    <source>
        <dbReference type="ARBA" id="ARBA00007289"/>
    </source>
</evidence>
<accession>S3BT65</accession>
<protein>
    <recommendedName>
        <fullName evidence="4">Biogenesis of lysosome-related organelles complex 1 subunit CNL1</fullName>
    </recommendedName>
    <alternativeName>
        <fullName evidence="6">CNO-like protein 1</fullName>
    </alternativeName>
</protein>
<dbReference type="GO" id="GO:0005737">
    <property type="term" value="C:cytoplasm"/>
    <property type="evidence" value="ECO:0007669"/>
    <property type="project" value="UniProtKB-SubCell"/>
</dbReference>
<dbReference type="PANTHER" id="PTHR39145:SF1">
    <property type="entry name" value="BIOGENESIS OF LYSOSOME-RELATED ORGANELLES COMPLEX 1 SUBUNIT CNL1"/>
    <property type="match status" value="1"/>
</dbReference>
<dbReference type="VEuPathDB" id="FungiDB:F503_03526"/>
<dbReference type="InterPro" id="IPR034455">
    <property type="entry name" value="CNL1"/>
</dbReference>
<evidence type="ECO:0000256" key="7">
    <source>
        <dbReference type="SAM" id="MobiDB-lite"/>
    </source>
</evidence>
<organism evidence="8 9">
    <name type="scientific">Ophiostoma piceae (strain UAMH 11346)</name>
    <name type="common">Sap stain fungus</name>
    <dbReference type="NCBI Taxonomy" id="1262450"/>
    <lineage>
        <taxon>Eukaryota</taxon>
        <taxon>Fungi</taxon>
        <taxon>Dikarya</taxon>
        <taxon>Ascomycota</taxon>
        <taxon>Pezizomycotina</taxon>
        <taxon>Sordariomycetes</taxon>
        <taxon>Sordariomycetidae</taxon>
        <taxon>Ophiostomatales</taxon>
        <taxon>Ophiostomataceae</taxon>
        <taxon>Ophiostoma</taxon>
    </lineage>
</organism>
<evidence type="ECO:0000313" key="8">
    <source>
        <dbReference type="EMBL" id="EPE04464.1"/>
    </source>
</evidence>
<evidence type="ECO:0000256" key="2">
    <source>
        <dbReference type="ARBA" id="ARBA00004496"/>
    </source>
</evidence>
<dbReference type="GO" id="GO:0007032">
    <property type="term" value="P:endosome organization"/>
    <property type="evidence" value="ECO:0007669"/>
    <property type="project" value="TreeGrafter"/>
</dbReference>
<feature type="compositionally biased region" description="Basic and acidic residues" evidence="7">
    <location>
        <begin position="170"/>
        <end position="185"/>
    </location>
</feature>
<dbReference type="GO" id="GO:0031083">
    <property type="term" value="C:BLOC-1 complex"/>
    <property type="evidence" value="ECO:0007669"/>
    <property type="project" value="InterPro"/>
</dbReference>
<comment type="function">
    <text evidence="1">Component of the biogenesis of lysosome-related organelles complex-1 (BLOC-1), a complex that is involved in endosomal cargo sorting.</text>
</comment>
<evidence type="ECO:0000313" key="9">
    <source>
        <dbReference type="Proteomes" id="UP000016923"/>
    </source>
</evidence>
<reference evidence="8 9" key="1">
    <citation type="journal article" date="2013" name="BMC Genomics">
        <title>The genome and transcriptome of the pine saprophyte Ophiostoma piceae, and a comparison with the bark beetle-associated pine pathogen Grosmannia clavigera.</title>
        <authorList>
            <person name="Haridas S."/>
            <person name="Wang Y."/>
            <person name="Lim L."/>
            <person name="Massoumi Alamouti S."/>
            <person name="Jackman S."/>
            <person name="Docking R."/>
            <person name="Robertson G."/>
            <person name="Birol I."/>
            <person name="Bohlmann J."/>
            <person name="Breuil C."/>
        </authorList>
    </citation>
    <scope>NUCLEOTIDE SEQUENCE [LARGE SCALE GENOMIC DNA]</scope>
    <source>
        <strain evidence="8 9">UAMH 11346</strain>
    </source>
</reference>
<feature type="compositionally biased region" description="Basic residues" evidence="7">
    <location>
        <begin position="158"/>
        <end position="169"/>
    </location>
</feature>